<reference evidence="9 10" key="1">
    <citation type="journal article" date="2013" name="Genome Announc.">
        <title>Complete genome sequence of Simiduia agarivorans SA1(T), a marine bacterium able to degrade a variety of polysaccharides.</title>
        <authorList>
            <person name="Lin S.Y."/>
            <person name="Shieh W.Y."/>
            <person name="Chen J.S."/>
            <person name="Tang S.L."/>
        </authorList>
    </citation>
    <scope>NUCLEOTIDE SEQUENCE [LARGE SCALE GENOMIC DNA]</scope>
    <source>
        <strain evidence="10">DSM 21679 / JCM 13881 / BCRC 17597 / SA1</strain>
    </source>
</reference>
<dbReference type="InterPro" id="IPR001273">
    <property type="entry name" value="ArAA_hydroxylase"/>
</dbReference>
<evidence type="ECO:0000256" key="2">
    <source>
        <dbReference type="ARBA" id="ARBA00009712"/>
    </source>
</evidence>
<dbReference type="EC" id="1.14.16.1" evidence="9"/>
<comment type="similarity">
    <text evidence="2">Belongs to the biopterin-dependent aromatic amino acid hydroxylase family.</text>
</comment>
<proteinExistence type="inferred from homology"/>
<dbReference type="KEGG" id="saga:M5M_12225"/>
<evidence type="ECO:0000256" key="6">
    <source>
        <dbReference type="ARBA" id="ARBA00023033"/>
    </source>
</evidence>
<dbReference type="EMBL" id="CP003746">
    <property type="protein sequence ID" value="AFU99605.2"/>
    <property type="molecule type" value="Genomic_DNA"/>
</dbReference>
<keyword evidence="3 7" id="KW-0479">Metal-binding</keyword>
<dbReference type="Gene3D" id="1.10.800.10">
    <property type="entry name" value="Aromatic amino acid hydroxylase"/>
    <property type="match status" value="1"/>
</dbReference>
<dbReference type="HOGENOM" id="CLU_034458_0_0_6"/>
<dbReference type="GO" id="GO:0005506">
    <property type="term" value="F:iron ion binding"/>
    <property type="evidence" value="ECO:0007669"/>
    <property type="project" value="InterPro"/>
</dbReference>
<dbReference type="SUPFAM" id="SSF56534">
    <property type="entry name" value="Aromatic aminoacid monoxygenases, catalytic and oligomerization domains"/>
    <property type="match status" value="1"/>
</dbReference>
<evidence type="ECO:0000256" key="1">
    <source>
        <dbReference type="ARBA" id="ARBA00001954"/>
    </source>
</evidence>
<dbReference type="Pfam" id="PF00351">
    <property type="entry name" value="Biopterin_H"/>
    <property type="match status" value="2"/>
</dbReference>
<dbReference type="GO" id="GO:0004505">
    <property type="term" value="F:phenylalanine 4-monooxygenase activity"/>
    <property type="evidence" value="ECO:0007669"/>
    <property type="project" value="UniProtKB-EC"/>
</dbReference>
<dbReference type="OrthoDB" id="9780502at2"/>
<feature type="binding site" evidence="7">
    <location>
        <position position="219"/>
    </location>
    <ligand>
        <name>Fe cation</name>
        <dbReference type="ChEBI" id="CHEBI:24875"/>
    </ligand>
</feature>
<evidence type="ECO:0000256" key="3">
    <source>
        <dbReference type="ARBA" id="ARBA00022723"/>
    </source>
</evidence>
<dbReference type="NCBIfam" id="NF010657">
    <property type="entry name" value="PRK14056.1"/>
    <property type="match status" value="1"/>
</dbReference>
<evidence type="ECO:0000256" key="4">
    <source>
        <dbReference type="ARBA" id="ARBA00023002"/>
    </source>
</evidence>
<dbReference type="PANTHER" id="PTHR11473:SF24">
    <property type="entry name" value="PHENYLALANINE-4-HYDROXYLASE"/>
    <property type="match status" value="1"/>
</dbReference>
<dbReference type="PANTHER" id="PTHR11473">
    <property type="entry name" value="AROMATIC AMINO ACID HYDROXYLASE"/>
    <property type="match status" value="1"/>
</dbReference>
<evidence type="ECO:0000256" key="7">
    <source>
        <dbReference type="PIRSR" id="PIRSR601273-2"/>
    </source>
</evidence>
<evidence type="ECO:0000259" key="8">
    <source>
        <dbReference type="PROSITE" id="PS51410"/>
    </source>
</evidence>
<dbReference type="InterPro" id="IPR036951">
    <property type="entry name" value="ArAA_hydroxylase_sf"/>
</dbReference>
<gene>
    <name evidence="9" type="ordered locus">M5M_12225</name>
</gene>
<dbReference type="STRING" id="1117647.M5M_12225"/>
<evidence type="ECO:0000313" key="10">
    <source>
        <dbReference type="Proteomes" id="UP000000466"/>
    </source>
</evidence>
<dbReference type="eggNOG" id="COG3186">
    <property type="taxonomic scope" value="Bacteria"/>
</dbReference>
<keyword evidence="4 9" id="KW-0560">Oxidoreductase</keyword>
<accession>K4KN08</accession>
<feature type="domain" description="Biopterin-dependent aromatic amino acid hydroxylase family profile" evidence="8">
    <location>
        <begin position="1"/>
        <end position="341"/>
    </location>
</feature>
<protein>
    <submittedName>
        <fullName evidence="9">Phenylalanine 4-monooxygenase</fullName>
        <ecNumber evidence="9">1.14.16.1</ecNumber>
    </submittedName>
</protein>
<keyword evidence="6" id="KW-0503">Monooxygenase</keyword>
<sequence length="585" mass="65270">MSQQELIASLPAHLRQFVKLQDYNQYTPRDHAVWRFLLLSLASHMAQHAHPVYLEGLRKTGISLDQIPSIDDMNQCLQRIGWQAVVVDGFIPPAIFMEFQARKILVIALDMRSVHHMLYTPAPDIVHESAGHAPFIVDVDYAEFLQRFGEIGMKALSTASDYAVYEAIRHLSIVKESPRSTEQDIAQAESHLQQALATNSQEKPSEASLLSRLHWWTVEYGLVGEVDNYKIFGAGLLSSLGEGVNCTDDTRVRKLPLTVDAINTPYDITREQPQLFVTKSCKHLTQVLETFAHGMAYRKGGAGSLRKAIECQTVNTAVYNSGLQISGKFVRVLTDAMDNVIYLGTEGPTQLAWGNRELHGHSTDYHAEGFGSPVGKIKDMPRCLSEYTIDEMKAVGIAVGQPVVLDFVSGVRVTGQLDHIERRDHKNILFSFSQCRVTGPVKPDGAEGDVLFDPAWGNYDMAVGDRIVSVFGGTADKDRYRLYQHAPAEQTQRVHHSTEEALLFALYQELRDLRNAGQANEAALAAVLDKLSDYPEEWLLRFEILELLPPDSAMAGELRNGLVSLQTLSPEHERLIQTGIERLGR</sequence>
<name>K4KN08_SIMAS</name>
<dbReference type="InterPro" id="IPR036329">
    <property type="entry name" value="Aro-AA_hydroxylase_C_sf"/>
</dbReference>
<keyword evidence="5 7" id="KW-0408">Iron</keyword>
<comment type="cofactor">
    <cofactor evidence="1 7">
        <name>Fe(2+)</name>
        <dbReference type="ChEBI" id="CHEBI:29033"/>
    </cofactor>
</comment>
<dbReference type="InterPro" id="IPR019774">
    <property type="entry name" value="Aromatic-AA_hydroxylase_C"/>
</dbReference>
<dbReference type="RefSeq" id="WP_016389385.1">
    <property type="nucleotide sequence ID" value="NC_018868.3"/>
</dbReference>
<dbReference type="AlphaFoldDB" id="K4KN08"/>
<dbReference type="Proteomes" id="UP000000466">
    <property type="component" value="Chromosome"/>
</dbReference>
<feature type="binding site" evidence="7">
    <location>
        <position position="132"/>
    </location>
    <ligand>
        <name>Fe cation</name>
        <dbReference type="ChEBI" id="CHEBI:24875"/>
    </ligand>
</feature>
<dbReference type="PROSITE" id="PS51410">
    <property type="entry name" value="BH4_AAA_HYDROXYL_2"/>
    <property type="match status" value="1"/>
</dbReference>
<feature type="binding site" evidence="7">
    <location>
        <position position="127"/>
    </location>
    <ligand>
        <name>Fe cation</name>
        <dbReference type="ChEBI" id="CHEBI:24875"/>
    </ligand>
</feature>
<organism evidence="9 10">
    <name type="scientific">Simiduia agarivorans (strain DSM 21679 / JCM 13881 / BCRC 17597 / SA1)</name>
    <dbReference type="NCBI Taxonomy" id="1117647"/>
    <lineage>
        <taxon>Bacteria</taxon>
        <taxon>Pseudomonadati</taxon>
        <taxon>Pseudomonadota</taxon>
        <taxon>Gammaproteobacteria</taxon>
        <taxon>Cellvibrionales</taxon>
        <taxon>Cellvibrionaceae</taxon>
        <taxon>Simiduia</taxon>
    </lineage>
</organism>
<evidence type="ECO:0000256" key="5">
    <source>
        <dbReference type="ARBA" id="ARBA00023004"/>
    </source>
</evidence>
<evidence type="ECO:0000313" key="9">
    <source>
        <dbReference type="EMBL" id="AFU99605.2"/>
    </source>
</evidence>
<keyword evidence="10" id="KW-1185">Reference proteome</keyword>